<dbReference type="InterPro" id="IPR012368">
    <property type="entry name" value="OxRdtase_Mopterin-bd_su_IorB"/>
</dbReference>
<accession>A0AAW9R940</accession>
<dbReference type="AlphaFoldDB" id="A0AAW9R940"/>
<protein>
    <submittedName>
        <fullName evidence="3">Molybdopterin cofactor-binding domain-containing protein</fullName>
    </submittedName>
</protein>
<organism evidence="3 4">
    <name type="scientific">Elongatibacter sediminis</name>
    <dbReference type="NCBI Taxonomy" id="3119006"/>
    <lineage>
        <taxon>Bacteria</taxon>
        <taxon>Pseudomonadati</taxon>
        <taxon>Pseudomonadota</taxon>
        <taxon>Gammaproteobacteria</taxon>
        <taxon>Chromatiales</taxon>
        <taxon>Wenzhouxiangellaceae</taxon>
        <taxon>Elongatibacter</taxon>
    </lineage>
</organism>
<dbReference type="RefSeq" id="WP_354695323.1">
    <property type="nucleotide sequence ID" value="NZ_JAZHOG010000006.1"/>
</dbReference>
<dbReference type="PROSITE" id="PS51318">
    <property type="entry name" value="TAT"/>
    <property type="match status" value="1"/>
</dbReference>
<evidence type="ECO:0000259" key="2">
    <source>
        <dbReference type="SMART" id="SM01008"/>
    </source>
</evidence>
<sequence>MTVEKITRRSLLKSAGATGGLLVLGVYVPVLQAAVEADDAAPVFVPNVFVAFQPDGQVIITVSRSEMGQGVRTSLPRIVADELEADLEKITLQQAVGHPRYGDQNTDGSKSVRLMFDPLRRAGAAARMMFEQAAADYWNVPVVEVQADRHEVRHKRSEQRRSYAELLPDAARLPVPTDLRLKHPSQFRYIGQPASGVDLPDIVTGRAKYGYDVRIPGMKYACVARAPVFDARVVDYTPDEAIAVPGVSAFYRIPYSPHTREFRPEEGIAVVADNSWSAIRGRDALQVDWDLGQHADHATDAYREALRDSVQKPGTPHLRRGDIELGLEGSGPLIDATYETAMLAHAPMEPPVATAWVREDGSCEIWAPVQDAGDTRRLVAEWLDVEPDQVTVNVTLLGGGFGRKSQFDFVLEAVEVSRQAGAPVKLLWTREDDIRNDYFHAESVQRMTARLGPDGVPNGWRMRAAYPSIDWMWEPGLDEPMPWELGMGWTNMPFDVPVVSVEGCKAPIPIRIGWLRSVCNVWHAFSINSFVDELAFVAGRDPVEYRLRLLNHDREFPAPNEPRDPLESFNGLTVDTGRYRNVLEQVAVRAGWGKPLPINRFRGIAAHNSFYSYAASVVEIEIQPDASFRIVRVDTAVDCGRIVNPEGVIQQIEGATIFGLSLALYGELTASGGRVEQSNFHDYRLMRIDEAPPVIKAWLVNSDHPPSGIGEPPTPTIAPALAGAMHAATGYRFRKLPLLKEWDSLRAPS</sequence>
<dbReference type="PIRSF" id="PIRSF036389">
    <property type="entry name" value="IOR_B"/>
    <property type="match status" value="1"/>
</dbReference>
<dbReference type="InterPro" id="IPR046867">
    <property type="entry name" value="AldOxase/xan_DH_MoCoBD2"/>
</dbReference>
<dbReference type="Gene3D" id="3.90.1170.50">
    <property type="entry name" value="Aldehyde oxidase/xanthine dehydrogenase, a/b hammerhead"/>
    <property type="match status" value="1"/>
</dbReference>
<dbReference type="InterPro" id="IPR019546">
    <property type="entry name" value="TAT_signal_bac_arc"/>
</dbReference>
<dbReference type="PANTHER" id="PTHR47495:SF3">
    <property type="entry name" value="BLR6219 PROTEIN"/>
    <property type="match status" value="1"/>
</dbReference>
<dbReference type="InterPro" id="IPR052516">
    <property type="entry name" value="N-heterocyclic_Hydroxylase"/>
</dbReference>
<dbReference type="SUPFAM" id="SSF56003">
    <property type="entry name" value="Molybdenum cofactor-binding domain"/>
    <property type="match status" value="2"/>
</dbReference>
<dbReference type="InterPro" id="IPR000674">
    <property type="entry name" value="Ald_Oxase/Xan_DH_a/b"/>
</dbReference>
<gene>
    <name evidence="3" type="ORF">V3330_10220</name>
</gene>
<evidence type="ECO:0000313" key="3">
    <source>
        <dbReference type="EMBL" id="MEJ8568000.1"/>
    </source>
</evidence>
<dbReference type="PANTHER" id="PTHR47495">
    <property type="entry name" value="ALDEHYDE DEHYDROGENASE"/>
    <property type="match status" value="1"/>
</dbReference>
<keyword evidence="4" id="KW-1185">Reference proteome</keyword>
<proteinExistence type="predicted"/>
<dbReference type="SMART" id="SM01008">
    <property type="entry name" value="Ald_Xan_dh_C"/>
    <property type="match status" value="1"/>
</dbReference>
<dbReference type="GO" id="GO:0016491">
    <property type="term" value="F:oxidoreductase activity"/>
    <property type="evidence" value="ECO:0007669"/>
    <property type="project" value="InterPro"/>
</dbReference>
<evidence type="ECO:0000256" key="1">
    <source>
        <dbReference type="ARBA" id="ARBA00022729"/>
    </source>
</evidence>
<name>A0AAW9R940_9GAMM</name>
<keyword evidence="1" id="KW-0732">Signal</keyword>
<dbReference type="InterPro" id="IPR008274">
    <property type="entry name" value="AldOxase/xan_DH_MoCoBD1"/>
</dbReference>
<dbReference type="Gene3D" id="3.30.365.10">
    <property type="entry name" value="Aldehyde oxidase/xanthine dehydrogenase, molybdopterin binding domain"/>
    <property type="match status" value="4"/>
</dbReference>
<dbReference type="Proteomes" id="UP001359886">
    <property type="component" value="Unassembled WGS sequence"/>
</dbReference>
<comment type="caution">
    <text evidence="3">The sequence shown here is derived from an EMBL/GenBank/DDBJ whole genome shotgun (WGS) entry which is preliminary data.</text>
</comment>
<feature type="domain" description="Aldehyde oxidase/xanthine dehydrogenase a/b hammerhead" evidence="2">
    <location>
        <begin position="204"/>
        <end position="293"/>
    </location>
</feature>
<dbReference type="InterPro" id="IPR006311">
    <property type="entry name" value="TAT_signal"/>
</dbReference>
<dbReference type="Pfam" id="PF02738">
    <property type="entry name" value="MoCoBD_1"/>
    <property type="match status" value="1"/>
</dbReference>
<evidence type="ECO:0000313" key="4">
    <source>
        <dbReference type="Proteomes" id="UP001359886"/>
    </source>
</evidence>
<dbReference type="InterPro" id="IPR037165">
    <property type="entry name" value="AldOxase/xan_DH_Mopterin-bd_sf"/>
</dbReference>
<reference evidence="3 4" key="1">
    <citation type="submission" date="2024-02" db="EMBL/GenBank/DDBJ databases">
        <title>A novel Wenzhouxiangellaceae bacterium, isolated from coastal sediments.</title>
        <authorList>
            <person name="Du Z.-J."/>
            <person name="Ye Y.-Q."/>
            <person name="Zhang X.-Y."/>
        </authorList>
    </citation>
    <scope>NUCLEOTIDE SEQUENCE [LARGE SCALE GENOMIC DNA]</scope>
    <source>
        <strain evidence="3 4">CH-27</strain>
    </source>
</reference>
<dbReference type="NCBIfam" id="TIGR01409">
    <property type="entry name" value="TAT_signal_seq"/>
    <property type="match status" value="1"/>
</dbReference>
<dbReference type="EMBL" id="JAZHOG010000006">
    <property type="protein sequence ID" value="MEJ8568000.1"/>
    <property type="molecule type" value="Genomic_DNA"/>
</dbReference>
<dbReference type="Pfam" id="PF20256">
    <property type="entry name" value="MoCoBD_2"/>
    <property type="match status" value="2"/>
</dbReference>